<keyword evidence="2" id="KW-1185">Reference proteome</keyword>
<comment type="caution">
    <text evidence="1">The sequence shown here is derived from an EMBL/GenBank/DDBJ whole genome shotgun (WGS) entry which is preliminary data.</text>
</comment>
<dbReference type="AlphaFoldDB" id="A0A9P6ZLR0"/>
<name>A0A9P6ZLR0_9AGAM</name>
<dbReference type="EMBL" id="JABBWD010000058">
    <property type="protein sequence ID" value="KAG1771606.1"/>
    <property type="molecule type" value="Genomic_DNA"/>
</dbReference>
<reference evidence="1" key="1">
    <citation type="journal article" date="2020" name="New Phytol.">
        <title>Comparative genomics reveals dynamic genome evolution in host specialist ectomycorrhizal fungi.</title>
        <authorList>
            <person name="Lofgren L.A."/>
            <person name="Nguyen N.H."/>
            <person name="Vilgalys R."/>
            <person name="Ruytinx J."/>
            <person name="Liao H.L."/>
            <person name="Branco S."/>
            <person name="Kuo A."/>
            <person name="LaButti K."/>
            <person name="Lipzen A."/>
            <person name="Andreopoulos W."/>
            <person name="Pangilinan J."/>
            <person name="Riley R."/>
            <person name="Hundley H."/>
            <person name="Na H."/>
            <person name="Barry K."/>
            <person name="Grigoriev I.V."/>
            <person name="Stajich J.E."/>
            <person name="Kennedy P.G."/>
        </authorList>
    </citation>
    <scope>NUCLEOTIDE SEQUENCE</scope>
    <source>
        <strain evidence="1">DOB743</strain>
    </source>
</reference>
<gene>
    <name evidence="1" type="ORF">EV702DRAFT_1270875</name>
</gene>
<evidence type="ECO:0000313" key="1">
    <source>
        <dbReference type="EMBL" id="KAG1771606.1"/>
    </source>
</evidence>
<accession>A0A9P6ZLR0</accession>
<protein>
    <submittedName>
        <fullName evidence="1">Uncharacterized protein</fullName>
    </submittedName>
</protein>
<sequence length="118" mass="12993">MLLRLPTLVAHKRSRTSRVVVLARVGGSLVSMAESVKPDSTAQHQWLRMPQVVLTLKWSRALVVMKLGCSRASEISMSGEFAPSTRISLYAIQNESKATCLYLRQTGGAMNDLTSIFV</sequence>
<proteinExistence type="predicted"/>
<organism evidence="1 2">
    <name type="scientific">Suillus placidus</name>
    <dbReference type="NCBI Taxonomy" id="48579"/>
    <lineage>
        <taxon>Eukaryota</taxon>
        <taxon>Fungi</taxon>
        <taxon>Dikarya</taxon>
        <taxon>Basidiomycota</taxon>
        <taxon>Agaricomycotina</taxon>
        <taxon>Agaricomycetes</taxon>
        <taxon>Agaricomycetidae</taxon>
        <taxon>Boletales</taxon>
        <taxon>Suillineae</taxon>
        <taxon>Suillaceae</taxon>
        <taxon>Suillus</taxon>
    </lineage>
</organism>
<dbReference type="Proteomes" id="UP000714275">
    <property type="component" value="Unassembled WGS sequence"/>
</dbReference>
<evidence type="ECO:0000313" key="2">
    <source>
        <dbReference type="Proteomes" id="UP000714275"/>
    </source>
</evidence>